<dbReference type="SUPFAM" id="SSF48557">
    <property type="entry name" value="L-aspartase-like"/>
    <property type="match status" value="1"/>
</dbReference>
<protein>
    <recommendedName>
        <fullName evidence="1 2">Argininosuccinate lyase</fullName>
        <shortName evidence="1">ASAL</shortName>
        <ecNumber evidence="1 2">4.3.2.1</ecNumber>
    </recommendedName>
    <alternativeName>
        <fullName evidence="1">Arginosuccinase</fullName>
    </alternativeName>
</protein>
<dbReference type="GO" id="GO:0004056">
    <property type="term" value="F:argininosuccinate lyase activity"/>
    <property type="evidence" value="ECO:0007669"/>
    <property type="project" value="UniProtKB-UniRule"/>
</dbReference>
<dbReference type="RefSeq" id="WP_112149435.1">
    <property type="nucleotide sequence ID" value="NZ_NGJK01000029.1"/>
</dbReference>
<keyword evidence="1" id="KW-0028">Amino-acid biosynthesis</keyword>
<dbReference type="EMBL" id="NGJK01000029">
    <property type="protein sequence ID" value="RAP03297.1"/>
    <property type="molecule type" value="Genomic_DNA"/>
</dbReference>
<dbReference type="GO" id="GO:0005829">
    <property type="term" value="C:cytosol"/>
    <property type="evidence" value="ECO:0007669"/>
    <property type="project" value="TreeGrafter"/>
</dbReference>
<comment type="subcellular location">
    <subcellularLocation>
        <location evidence="1">Cytoplasm</location>
    </subcellularLocation>
</comment>
<dbReference type="Gene3D" id="1.10.275.10">
    <property type="entry name" value="Fumarase/aspartase (N-terminal domain)"/>
    <property type="match status" value="1"/>
</dbReference>
<dbReference type="InterPro" id="IPR000362">
    <property type="entry name" value="Fumarate_lyase_fam"/>
</dbReference>
<evidence type="ECO:0000313" key="5">
    <source>
        <dbReference type="EMBL" id="RAP03297.1"/>
    </source>
</evidence>
<organism evidence="5 6">
    <name type="scientific">Methanosphaera stadtmanae</name>
    <dbReference type="NCBI Taxonomy" id="2317"/>
    <lineage>
        <taxon>Archaea</taxon>
        <taxon>Methanobacteriati</taxon>
        <taxon>Methanobacteriota</taxon>
        <taxon>Methanomada group</taxon>
        <taxon>Methanobacteria</taxon>
        <taxon>Methanobacteriales</taxon>
        <taxon>Methanobacteriaceae</taxon>
        <taxon>Methanosphaera</taxon>
    </lineage>
</organism>
<evidence type="ECO:0000256" key="1">
    <source>
        <dbReference type="HAMAP-Rule" id="MF_00006"/>
    </source>
</evidence>
<dbReference type="AlphaFoldDB" id="A0A328Q4M9"/>
<dbReference type="PRINTS" id="PR00149">
    <property type="entry name" value="FUMRATELYASE"/>
</dbReference>
<dbReference type="EC" id="4.3.2.1" evidence="1 2"/>
<dbReference type="InterPro" id="IPR022761">
    <property type="entry name" value="Fumarate_lyase_N"/>
</dbReference>
<keyword evidence="1" id="KW-0963">Cytoplasm</keyword>
<dbReference type="InterPro" id="IPR009049">
    <property type="entry name" value="Argininosuccinate_lyase"/>
</dbReference>
<dbReference type="InterPro" id="IPR029419">
    <property type="entry name" value="Arg_succ_lyase_C"/>
</dbReference>
<evidence type="ECO:0000313" key="6">
    <source>
        <dbReference type="Proteomes" id="UP000248557"/>
    </source>
</evidence>
<dbReference type="Pfam" id="PF14698">
    <property type="entry name" value="ASL_C2"/>
    <property type="match status" value="1"/>
</dbReference>
<dbReference type="UniPathway" id="UPA00068">
    <property type="reaction ID" value="UER00114"/>
</dbReference>
<feature type="domain" description="Fumarate lyase N-terminal" evidence="3">
    <location>
        <begin position="6"/>
        <end position="296"/>
    </location>
</feature>
<name>A0A328Q4M9_9EURY</name>
<reference evidence="5 6" key="1">
    <citation type="submission" date="2017-05" db="EMBL/GenBank/DDBJ databases">
        <title>Host range expansion of the Methanosphaera genus to humans and monogastric animals involves recent and extensive reduction in genome content.</title>
        <authorList>
            <person name="Hoedt E.C."/>
            <person name="Volmer J.G."/>
            <person name="Parks D.H."/>
            <person name="Rosewarne C.P."/>
            <person name="Denman S.E."/>
            <person name="Mcsweeney C.S."/>
            <person name="O Cuiv P."/>
            <person name="Hugenholtz P."/>
            <person name="Tyson G.W."/>
            <person name="Morrison M."/>
        </authorList>
    </citation>
    <scope>NUCLEOTIDE SEQUENCE [LARGE SCALE GENOMIC DNA]</scope>
    <source>
        <strain evidence="5 6">PA5</strain>
    </source>
</reference>
<dbReference type="NCBIfam" id="TIGR00838">
    <property type="entry name" value="argH"/>
    <property type="match status" value="1"/>
</dbReference>
<comment type="caution">
    <text evidence="5">The sequence shown here is derived from an EMBL/GenBank/DDBJ whole genome shotgun (WGS) entry which is preliminary data.</text>
</comment>
<keyword evidence="1" id="KW-0055">Arginine biosynthesis</keyword>
<dbReference type="PANTHER" id="PTHR43814">
    <property type="entry name" value="ARGININOSUCCINATE LYASE"/>
    <property type="match status" value="1"/>
</dbReference>
<dbReference type="PANTHER" id="PTHR43814:SF1">
    <property type="entry name" value="ARGININOSUCCINATE LYASE"/>
    <property type="match status" value="1"/>
</dbReference>
<evidence type="ECO:0000259" key="3">
    <source>
        <dbReference type="Pfam" id="PF00206"/>
    </source>
</evidence>
<dbReference type="InterPro" id="IPR008948">
    <property type="entry name" value="L-Aspartase-like"/>
</dbReference>
<dbReference type="InterPro" id="IPR024083">
    <property type="entry name" value="Fumarase/histidase_N"/>
</dbReference>
<feature type="domain" description="Argininosuccinate lyase C-terminal" evidence="4">
    <location>
        <begin position="362"/>
        <end position="438"/>
    </location>
</feature>
<dbReference type="Gene3D" id="1.10.40.30">
    <property type="entry name" value="Fumarase/aspartase (C-terminal domain)"/>
    <property type="match status" value="1"/>
</dbReference>
<accession>A0A328Q4M9</accession>
<dbReference type="CDD" id="cd01359">
    <property type="entry name" value="Argininosuccinate_lyase"/>
    <property type="match status" value="1"/>
</dbReference>
<gene>
    <name evidence="1" type="primary">argH</name>
    <name evidence="5" type="ORF">CA615_02990</name>
</gene>
<dbReference type="Pfam" id="PF00206">
    <property type="entry name" value="Lyase_1"/>
    <property type="match status" value="1"/>
</dbReference>
<evidence type="ECO:0000256" key="2">
    <source>
        <dbReference type="NCBIfam" id="TIGR00838"/>
    </source>
</evidence>
<comment type="pathway">
    <text evidence="1">Amino-acid biosynthesis; L-arginine biosynthesis; L-arginine from L-ornithine and carbamoyl phosphate: step 3/3.</text>
</comment>
<keyword evidence="1 5" id="KW-0456">Lyase</keyword>
<dbReference type="Proteomes" id="UP000248557">
    <property type="component" value="Unassembled WGS sequence"/>
</dbReference>
<dbReference type="HAMAP" id="MF_00006">
    <property type="entry name" value="Arg_succ_lyase"/>
    <property type="match status" value="1"/>
</dbReference>
<dbReference type="GO" id="GO:0042450">
    <property type="term" value="P:L-arginine biosynthetic process via ornithine"/>
    <property type="evidence" value="ECO:0007669"/>
    <property type="project" value="UniProtKB-UniRule"/>
</dbReference>
<proteinExistence type="inferred from homology"/>
<dbReference type="FunFam" id="1.20.200.10:FF:000015">
    <property type="entry name" value="argininosuccinate lyase isoform X2"/>
    <property type="match status" value="1"/>
</dbReference>
<sequence>MDLRAGRFDGQMTDDAAQFSSSIEFDKRIFKSDIKCNRAHTTMLIEEGIIPKESGKKILKALDKLEKEGIGALNLDPSFEDIHMALEDYVTKEIGDEAGFMHTAKSRNDQVCTDIRLTLKEEIENTISNIKSFIKTIVEMAKENTHTLFIAYTHLQHAQPTTFAHHLMAYANELRRDCERLIDTYKRVDMNPLGSAALTTTGFPINRERTTELLGFSKVMDNSIDGVSSRDFAAETIFDYAMLSTTLGKISDEIVIWSSYEFRMVECSNQYSSTSSIMPQKKNPDIAELSRGKSTIAYGELMTVLSMIKGIPHSYNRDLQEVTPHLWNAIDNTNDILRIVHGMLSTLTINKDRTEELAGANFATATELADVMVREKNLPFRTAHRIVGRVVSEAIDDNITTHDIDNDYVNRVSVEVMGKPINLGEDLVKQALNPLRNVKSRTVIGGCAPEAVNDAIEKMEIFLNE</sequence>
<comment type="similarity">
    <text evidence="1">Belongs to the lyase 1 family. Argininosuccinate lyase subfamily.</text>
</comment>
<evidence type="ECO:0000259" key="4">
    <source>
        <dbReference type="Pfam" id="PF14698"/>
    </source>
</evidence>
<dbReference type="Gene3D" id="1.20.200.10">
    <property type="entry name" value="Fumarase/aspartase (Central domain)"/>
    <property type="match status" value="1"/>
</dbReference>
<comment type="catalytic activity">
    <reaction evidence="1">
        <text>2-(N(omega)-L-arginino)succinate = fumarate + L-arginine</text>
        <dbReference type="Rhea" id="RHEA:24020"/>
        <dbReference type="ChEBI" id="CHEBI:29806"/>
        <dbReference type="ChEBI" id="CHEBI:32682"/>
        <dbReference type="ChEBI" id="CHEBI:57472"/>
        <dbReference type="EC" id="4.3.2.1"/>
    </reaction>
</comment>
<dbReference type="PRINTS" id="PR00145">
    <property type="entry name" value="ARGSUCLYASE"/>
</dbReference>